<dbReference type="SUPFAM" id="SSF50249">
    <property type="entry name" value="Nucleic acid-binding proteins"/>
    <property type="match status" value="3"/>
</dbReference>
<evidence type="ECO:0000256" key="3">
    <source>
        <dbReference type="ARBA" id="ARBA00012163"/>
    </source>
</evidence>
<dbReference type="GO" id="GO:0005829">
    <property type="term" value="C:cytosol"/>
    <property type="evidence" value="ECO:0007669"/>
    <property type="project" value="TreeGrafter"/>
</dbReference>
<dbReference type="EMBL" id="JACXLD010000001">
    <property type="protein sequence ID" value="MBD2857515.1"/>
    <property type="molecule type" value="Genomic_DNA"/>
</dbReference>
<keyword evidence="6" id="KW-0378">Hydrolase</keyword>
<feature type="domain" description="S1 motif" evidence="9">
    <location>
        <begin position="574"/>
        <end position="652"/>
    </location>
</feature>
<dbReference type="PANTHER" id="PTHR23355">
    <property type="entry name" value="RIBONUCLEASE"/>
    <property type="match status" value="1"/>
</dbReference>
<evidence type="ECO:0000256" key="1">
    <source>
        <dbReference type="ARBA" id="ARBA00001849"/>
    </source>
</evidence>
<accession>A0A927C0X3</accession>
<evidence type="ECO:0000259" key="9">
    <source>
        <dbReference type="PROSITE" id="PS50126"/>
    </source>
</evidence>
<dbReference type="InterPro" id="IPR012340">
    <property type="entry name" value="NA-bd_OB-fold"/>
</dbReference>
<dbReference type="Pfam" id="PF08206">
    <property type="entry name" value="OB_RNB"/>
    <property type="match status" value="1"/>
</dbReference>
<sequence>MRRAAIHSLAGTPPESQGLPIMLDPNALQQLRQLKTEIIESKDVGIGEVRGSQRRFGFVHLEDGREIFIAPDQMDRVFPGDKVRVNVVTDDNGKFKGELEKLIDSPLSRFTGRYLVRGQGHFVEPDLPRFNKLLFIPPSQRKNIKAGDLLHCQVTRHPWQDGKSQVKVISGLGAQDDTGVEGRYIQRKFELPWQWPKDWNADKDNYAEQRTDLRELPFVTIDSAETRDIDDALWAQATENGWTLKVAVADPGAYIQPGSPLDKAARERANTVYLPGFVQAMLPDQLSQEKCSLLPEADRPAMVCTMQISTDGAIDTIEFEQALIRSHAKLTYTEVNTHLQGEAQLAWDSLEPLKAVWQALRAQRQNNSLIMPEQPDFRYELDDSKRIASIQRVERNDAHRLVEECMLAANRSAAKWLKDQNAPAVYNSHAGLREDRLGSVNKLIAEQLPELGEIKPEQLADYVKLIRATEASESALPLQSIFARMLQPGTLSLEPLPHFGLGLEAYTTFTSPIRRYSDLLVQRAIRAKLMSEAAKLPNAEQIEKLQEHIRHTRQASRQMEQWLQYQYLAKQDAEQVYQGRIAHLNGGGFTVELNDTGINGFVEARGIPEKLSFDADSLRLSNDNKNFQLEQTVNVKVAELDPFAGKLLFTLVEEA</sequence>
<dbReference type="InterPro" id="IPR001900">
    <property type="entry name" value="RNase_II/R"/>
</dbReference>
<dbReference type="InterPro" id="IPR040476">
    <property type="entry name" value="CSD2"/>
</dbReference>
<dbReference type="PANTHER" id="PTHR23355:SF37">
    <property type="entry name" value="EXORIBONUCLEASE 2"/>
    <property type="match status" value="1"/>
</dbReference>
<dbReference type="SMART" id="SM00316">
    <property type="entry name" value="S1"/>
    <property type="match status" value="2"/>
</dbReference>
<evidence type="ECO:0000256" key="2">
    <source>
        <dbReference type="ARBA" id="ARBA00004496"/>
    </source>
</evidence>
<dbReference type="Gene3D" id="2.40.50.140">
    <property type="entry name" value="Nucleic acid-binding proteins"/>
    <property type="match status" value="2"/>
</dbReference>
<dbReference type="RefSeq" id="WP_190761753.1">
    <property type="nucleotide sequence ID" value="NZ_JACXLD010000001.1"/>
</dbReference>
<evidence type="ECO:0000256" key="4">
    <source>
        <dbReference type="ARBA" id="ARBA00022490"/>
    </source>
</evidence>
<dbReference type="Pfam" id="PF00773">
    <property type="entry name" value="RNB"/>
    <property type="match status" value="1"/>
</dbReference>
<evidence type="ECO:0000256" key="5">
    <source>
        <dbReference type="ARBA" id="ARBA00022722"/>
    </source>
</evidence>
<keyword evidence="11" id="KW-1185">Reference proteome</keyword>
<dbReference type="GO" id="GO:0003723">
    <property type="term" value="F:RNA binding"/>
    <property type="evidence" value="ECO:0007669"/>
    <property type="project" value="UniProtKB-KW"/>
</dbReference>
<keyword evidence="7" id="KW-0269">Exonuclease</keyword>
<dbReference type="AlphaFoldDB" id="A0A927C0X3"/>
<dbReference type="InterPro" id="IPR013223">
    <property type="entry name" value="RNase_B_OB_dom"/>
</dbReference>
<dbReference type="Proteomes" id="UP000610558">
    <property type="component" value="Unassembled WGS sequence"/>
</dbReference>
<dbReference type="GO" id="GO:0008859">
    <property type="term" value="F:exoribonuclease II activity"/>
    <property type="evidence" value="ECO:0007669"/>
    <property type="project" value="UniProtKB-EC"/>
</dbReference>
<evidence type="ECO:0000256" key="7">
    <source>
        <dbReference type="ARBA" id="ARBA00022839"/>
    </source>
</evidence>
<protein>
    <recommendedName>
        <fullName evidence="3">exoribonuclease II</fullName>
        <ecNumber evidence="3">3.1.13.1</ecNumber>
    </recommendedName>
</protein>
<comment type="catalytic activity">
    <reaction evidence="1">
        <text>Exonucleolytic cleavage in the 3'- to 5'-direction to yield nucleoside 5'-phosphates.</text>
        <dbReference type="EC" id="3.1.13.1"/>
    </reaction>
</comment>
<evidence type="ECO:0000256" key="8">
    <source>
        <dbReference type="ARBA" id="ARBA00022884"/>
    </source>
</evidence>
<dbReference type="GO" id="GO:0006402">
    <property type="term" value="P:mRNA catabolic process"/>
    <property type="evidence" value="ECO:0007669"/>
    <property type="project" value="TreeGrafter"/>
</dbReference>
<comment type="caution">
    <text evidence="10">The sequence shown here is derived from an EMBL/GenBank/DDBJ whole genome shotgun (WGS) entry which is preliminary data.</text>
</comment>
<dbReference type="CDD" id="cd00164">
    <property type="entry name" value="S1_like"/>
    <property type="match status" value="1"/>
</dbReference>
<dbReference type="Pfam" id="PF00575">
    <property type="entry name" value="S1"/>
    <property type="match status" value="1"/>
</dbReference>
<keyword evidence="5" id="KW-0540">Nuclease</keyword>
<dbReference type="Pfam" id="PF17876">
    <property type="entry name" value="CSD2"/>
    <property type="match status" value="1"/>
</dbReference>
<dbReference type="PROSITE" id="PS01175">
    <property type="entry name" value="RIBONUCLEASE_II"/>
    <property type="match status" value="1"/>
</dbReference>
<proteinExistence type="predicted"/>
<evidence type="ECO:0000313" key="11">
    <source>
        <dbReference type="Proteomes" id="UP000610558"/>
    </source>
</evidence>
<dbReference type="EC" id="3.1.13.1" evidence="3"/>
<keyword evidence="8" id="KW-0694">RNA-binding</keyword>
<dbReference type="InterPro" id="IPR050180">
    <property type="entry name" value="RNR_Ribonuclease"/>
</dbReference>
<dbReference type="SMART" id="SM00955">
    <property type="entry name" value="RNB"/>
    <property type="match status" value="1"/>
</dbReference>
<name>A0A927C0X3_9GAMM</name>
<dbReference type="InterPro" id="IPR004476">
    <property type="entry name" value="RNase_II/RNase_R"/>
</dbReference>
<gene>
    <name evidence="10" type="ORF">IB286_00750</name>
</gene>
<dbReference type="PROSITE" id="PS50126">
    <property type="entry name" value="S1"/>
    <property type="match status" value="1"/>
</dbReference>
<evidence type="ECO:0000256" key="6">
    <source>
        <dbReference type="ARBA" id="ARBA00022801"/>
    </source>
</evidence>
<comment type="subcellular location">
    <subcellularLocation>
        <location evidence="2">Cytoplasm</location>
    </subcellularLocation>
</comment>
<keyword evidence="4" id="KW-0963">Cytoplasm</keyword>
<dbReference type="InterPro" id="IPR022966">
    <property type="entry name" value="RNase_II/R_CS"/>
</dbReference>
<reference evidence="10" key="1">
    <citation type="submission" date="2020-09" db="EMBL/GenBank/DDBJ databases">
        <authorList>
            <person name="Yoon J.-W."/>
        </authorList>
    </citation>
    <scope>NUCLEOTIDE SEQUENCE</scope>
    <source>
        <strain evidence="10">KMU-158</strain>
    </source>
</reference>
<dbReference type="InterPro" id="IPR003029">
    <property type="entry name" value="S1_domain"/>
</dbReference>
<evidence type="ECO:0000313" key="10">
    <source>
        <dbReference type="EMBL" id="MBD2857515.1"/>
    </source>
</evidence>
<dbReference type="NCBIfam" id="TIGR00358">
    <property type="entry name" value="3_prime_RNase"/>
    <property type="match status" value="1"/>
</dbReference>
<organism evidence="10 11">
    <name type="scientific">Spongiibacter pelagi</name>
    <dbReference type="NCBI Taxonomy" id="2760804"/>
    <lineage>
        <taxon>Bacteria</taxon>
        <taxon>Pseudomonadati</taxon>
        <taxon>Pseudomonadota</taxon>
        <taxon>Gammaproteobacteria</taxon>
        <taxon>Cellvibrionales</taxon>
        <taxon>Spongiibacteraceae</taxon>
        <taxon>Spongiibacter</taxon>
    </lineage>
</organism>